<accession>A0A3N2RM51</accession>
<keyword evidence="1" id="KW-1133">Transmembrane helix</keyword>
<dbReference type="RefSeq" id="WP_123646187.1">
    <property type="nucleotide sequence ID" value="NZ_RCTY01000012.1"/>
</dbReference>
<name>A0A3N2RM51_LYSEN</name>
<dbReference type="EMBL" id="RCTY01000012">
    <property type="protein sequence ID" value="ROU08426.1"/>
    <property type="molecule type" value="Genomic_DNA"/>
</dbReference>
<evidence type="ECO:0000256" key="1">
    <source>
        <dbReference type="SAM" id="Phobius"/>
    </source>
</evidence>
<organism evidence="2 3">
    <name type="scientific">Lysobacter enzymogenes</name>
    <dbReference type="NCBI Taxonomy" id="69"/>
    <lineage>
        <taxon>Bacteria</taxon>
        <taxon>Pseudomonadati</taxon>
        <taxon>Pseudomonadota</taxon>
        <taxon>Gammaproteobacteria</taxon>
        <taxon>Lysobacterales</taxon>
        <taxon>Lysobacteraceae</taxon>
        <taxon>Lysobacter</taxon>
    </lineage>
</organism>
<proteinExistence type="predicted"/>
<dbReference type="Proteomes" id="UP000275910">
    <property type="component" value="Unassembled WGS sequence"/>
</dbReference>
<gene>
    <name evidence="2" type="ORF">D9T17_03820</name>
</gene>
<dbReference type="AlphaFoldDB" id="A0A3N2RM51"/>
<protein>
    <submittedName>
        <fullName evidence="2">Uncharacterized protein</fullName>
    </submittedName>
</protein>
<reference evidence="2 3" key="1">
    <citation type="submission" date="2018-10" db="EMBL/GenBank/DDBJ databases">
        <title>The genome of Lysobacter enzymogenes OH11.</title>
        <authorList>
            <person name="Liu F."/>
            <person name="Zhao Y."/>
            <person name="Qian G."/>
            <person name="Chen Y."/>
            <person name="Xu H."/>
        </authorList>
    </citation>
    <scope>NUCLEOTIDE SEQUENCE [LARGE SCALE GENOMIC DNA]</scope>
    <source>
        <strain evidence="2 3">OH11</strain>
    </source>
</reference>
<keyword evidence="1" id="KW-0812">Transmembrane</keyword>
<evidence type="ECO:0000313" key="2">
    <source>
        <dbReference type="EMBL" id="ROU08426.1"/>
    </source>
</evidence>
<feature type="transmembrane region" description="Helical" evidence="1">
    <location>
        <begin position="80"/>
        <end position="97"/>
    </location>
</feature>
<comment type="caution">
    <text evidence="2">The sequence shown here is derived from an EMBL/GenBank/DDBJ whole genome shotgun (WGS) entry which is preliminary data.</text>
</comment>
<keyword evidence="1" id="KW-0472">Membrane</keyword>
<sequence length="109" mass="11437">MEIAISALFLIAALFVSTRVHGDLGRLGFIAALLAWTCFSLSLYPDAVVRATLAAGPSGATSMDAFSQGVVRLYQNLHKPGVALALCVLALATLAIVPRPNRDRTVSSP</sequence>
<evidence type="ECO:0000313" key="3">
    <source>
        <dbReference type="Proteomes" id="UP000275910"/>
    </source>
</evidence>